<feature type="domain" description="Nucleoside transporter/FeoB GTPase Gate" evidence="2">
    <location>
        <begin position="133"/>
        <end position="230"/>
    </location>
</feature>
<feature type="transmembrane region" description="Helical" evidence="1">
    <location>
        <begin position="310"/>
        <end position="330"/>
    </location>
</feature>
<keyword evidence="1" id="KW-0472">Membrane</keyword>
<feature type="transmembrane region" description="Helical" evidence="1">
    <location>
        <begin position="206"/>
        <end position="224"/>
    </location>
</feature>
<organism evidence="3 4">
    <name type="scientific">Alkalibacterium subtropicum</name>
    <dbReference type="NCBI Taxonomy" id="753702"/>
    <lineage>
        <taxon>Bacteria</taxon>
        <taxon>Bacillati</taxon>
        <taxon>Bacillota</taxon>
        <taxon>Bacilli</taxon>
        <taxon>Lactobacillales</taxon>
        <taxon>Carnobacteriaceae</taxon>
        <taxon>Alkalibacterium</taxon>
    </lineage>
</organism>
<gene>
    <name evidence="3" type="ORF">SAMN04488102_10454</name>
</gene>
<feature type="transmembrane region" description="Helical" evidence="1">
    <location>
        <begin position="132"/>
        <end position="159"/>
    </location>
</feature>
<evidence type="ECO:0000313" key="3">
    <source>
        <dbReference type="EMBL" id="SFC22906.1"/>
    </source>
</evidence>
<dbReference type="Proteomes" id="UP000199612">
    <property type="component" value="Unassembled WGS sequence"/>
</dbReference>
<feature type="transmembrane region" description="Helical" evidence="1">
    <location>
        <begin position="430"/>
        <end position="449"/>
    </location>
</feature>
<dbReference type="STRING" id="753702.SAMN04488102_10454"/>
<evidence type="ECO:0000313" key="4">
    <source>
        <dbReference type="Proteomes" id="UP000199612"/>
    </source>
</evidence>
<evidence type="ECO:0000259" key="2">
    <source>
        <dbReference type="Pfam" id="PF07670"/>
    </source>
</evidence>
<protein>
    <submittedName>
        <fullName evidence="3">Nucleoside recognition GATE domain-containing membrane protein YjiH</fullName>
    </submittedName>
</protein>
<keyword evidence="4" id="KW-1185">Reference proteome</keyword>
<keyword evidence="1" id="KW-1133">Transmembrane helix</keyword>
<dbReference type="AlphaFoldDB" id="A0A1I1HGG4"/>
<reference evidence="4" key="1">
    <citation type="submission" date="2016-10" db="EMBL/GenBank/DDBJ databases">
        <authorList>
            <person name="Varghese N."/>
            <person name="Submissions S."/>
        </authorList>
    </citation>
    <scope>NUCLEOTIDE SEQUENCE [LARGE SCALE GENOMIC DNA]</scope>
    <source>
        <strain evidence="4">DSM 23664</strain>
    </source>
</reference>
<dbReference type="EMBL" id="FOLT01000004">
    <property type="protein sequence ID" value="SFC22906.1"/>
    <property type="molecule type" value="Genomic_DNA"/>
</dbReference>
<keyword evidence="1" id="KW-0812">Transmembrane</keyword>
<dbReference type="Pfam" id="PF07670">
    <property type="entry name" value="Gate"/>
    <property type="match status" value="1"/>
</dbReference>
<sequence>MINKLKFIFLSLFGFVFFLVPFTIGGESKIMLSHIIDFVKNNILDEFLAFTAASAWVVLIGTVIFIFYTSQSKTINNMFKASPLNVILRIVGSFLYLMILNNWFEGYAFAGPILDPYTGGVMAGADGLLTTLYITFFVGILALPLLTHFGIVEFIGILLGPVVEKLFRVPGYSMIDAIASFVGDGTIGIVVTDKQYQRGYYNKREAYIIATSFSVVGIAFAAAVADELGFGSIFPIFYGSILLVTLIIAFITARLPLKKFEPKYYQGKTPKTVEVPEDETVVEYAYDSAVEQAKDTKVLDAFIEAIKNIIHIYIGFLPIIMAVGTISLIIAEYTPFFDIISAPLVPLYEFIGYSTDVAGQMAPASLAGFADMYLPALFITGAESEAARFFIGVLAFTQLVFMSETGMILVETKIGLNFWDVIKVFLFRTILSIPLLYIITNILVAMNVLSF</sequence>
<feature type="transmembrane region" description="Helical" evidence="1">
    <location>
        <begin position="47"/>
        <end position="69"/>
    </location>
</feature>
<proteinExistence type="predicted"/>
<accession>A0A1I1HGG4</accession>
<name>A0A1I1HGG4_9LACT</name>
<dbReference type="OrthoDB" id="1633380at2"/>
<feature type="transmembrane region" description="Helical" evidence="1">
    <location>
        <begin position="236"/>
        <end position="257"/>
    </location>
</feature>
<feature type="transmembrane region" description="Helical" evidence="1">
    <location>
        <begin position="7"/>
        <end position="24"/>
    </location>
</feature>
<feature type="transmembrane region" description="Helical" evidence="1">
    <location>
        <begin position="386"/>
        <end position="410"/>
    </location>
</feature>
<dbReference type="InterPro" id="IPR011642">
    <property type="entry name" value="Gate_dom"/>
</dbReference>
<evidence type="ECO:0000256" key="1">
    <source>
        <dbReference type="SAM" id="Phobius"/>
    </source>
</evidence>
<feature type="transmembrane region" description="Helical" evidence="1">
    <location>
        <begin position="81"/>
        <end position="99"/>
    </location>
</feature>
<dbReference type="RefSeq" id="WP_091529292.1">
    <property type="nucleotide sequence ID" value="NZ_FOLT01000004.1"/>
</dbReference>